<dbReference type="GO" id="GO:0003676">
    <property type="term" value="F:nucleic acid binding"/>
    <property type="evidence" value="ECO:0007669"/>
    <property type="project" value="InterPro"/>
</dbReference>
<accession>A0A455SP91</accession>
<reference evidence="1" key="1">
    <citation type="submission" date="2018-12" db="EMBL/GenBank/DDBJ databases">
        <title>Novel natural products biosynthetic potential of the class Ktedonobacteria.</title>
        <authorList>
            <person name="Zheng Y."/>
            <person name="Saitou A."/>
            <person name="Wang C.M."/>
            <person name="Toyoda A."/>
            <person name="Minakuchi Y."/>
            <person name="Sekiguchi Y."/>
            <person name="Ueda K."/>
            <person name="Takano H."/>
            <person name="Sakai Y."/>
            <person name="Yokota A."/>
            <person name="Yabe S."/>
        </authorList>
    </citation>
    <scope>NUCLEOTIDE SEQUENCE</scope>
    <source>
        <strain evidence="1">COM3</strain>
    </source>
</reference>
<protein>
    <recommendedName>
        <fullName evidence="2">Restriction endonuclease type IV Mrr domain-containing protein</fullName>
    </recommendedName>
</protein>
<organism evidence="1">
    <name type="scientific">Thermosporothrix sp. COM3</name>
    <dbReference type="NCBI Taxonomy" id="2490863"/>
    <lineage>
        <taxon>Bacteria</taxon>
        <taxon>Bacillati</taxon>
        <taxon>Chloroflexota</taxon>
        <taxon>Ktedonobacteria</taxon>
        <taxon>Ktedonobacterales</taxon>
        <taxon>Thermosporotrichaceae</taxon>
        <taxon>Thermosporothrix</taxon>
    </lineage>
</organism>
<dbReference type="InterPro" id="IPR011856">
    <property type="entry name" value="tRNA_endonuc-like_dom_sf"/>
</dbReference>
<dbReference type="InterPro" id="IPR011335">
    <property type="entry name" value="Restrct_endonuc-II-like"/>
</dbReference>
<name>A0A455SP91_9CHLR</name>
<dbReference type="SUPFAM" id="SSF52980">
    <property type="entry name" value="Restriction endonuclease-like"/>
    <property type="match status" value="1"/>
</dbReference>
<dbReference type="EMBL" id="AP019376">
    <property type="protein sequence ID" value="BBH88799.1"/>
    <property type="molecule type" value="Genomic_DNA"/>
</dbReference>
<sequence length="96" mass="10834">MIYKAQALIVECKTGTKGKKSKTVRDVTTVASSIGHRFVGKFLITSLFTNQIDPKRHADIQHKAEKDHIFVITGEGLPRVKEFLVEQAINPKYPRI</sequence>
<proteinExistence type="predicted"/>
<dbReference type="AlphaFoldDB" id="A0A455SP91"/>
<dbReference type="Gene3D" id="3.40.1350.10">
    <property type="match status" value="1"/>
</dbReference>
<evidence type="ECO:0000313" key="1">
    <source>
        <dbReference type="EMBL" id="BBH88799.1"/>
    </source>
</evidence>
<evidence type="ECO:0008006" key="2">
    <source>
        <dbReference type="Google" id="ProtNLM"/>
    </source>
</evidence>
<gene>
    <name evidence="1" type="ORF">KTC_35500</name>
</gene>